<keyword evidence="1" id="KW-0560">Oxidoreductase</keyword>
<dbReference type="Proteomes" id="UP000478052">
    <property type="component" value="Unassembled WGS sequence"/>
</dbReference>
<evidence type="ECO:0000313" key="1">
    <source>
        <dbReference type="EMBL" id="KAF0720389.1"/>
    </source>
</evidence>
<comment type="caution">
    <text evidence="1">The sequence shown here is derived from an EMBL/GenBank/DDBJ whole genome shotgun (WGS) entry which is preliminary data.</text>
</comment>
<protein>
    <submittedName>
        <fullName evidence="1">1 2C2-dihydroxy-3-keto-5-methylthiopentene dioxygenase</fullName>
    </submittedName>
</protein>
<gene>
    <name evidence="1" type="ORF">FWK35_00029379</name>
</gene>
<dbReference type="PANTHER" id="PTHR46601:SF1">
    <property type="entry name" value="ADF-H DOMAIN-CONTAINING PROTEIN"/>
    <property type="match status" value="1"/>
</dbReference>
<dbReference type="EMBL" id="VUJU01009447">
    <property type="protein sequence ID" value="KAF0720389.1"/>
    <property type="molecule type" value="Genomic_DNA"/>
</dbReference>
<proteinExistence type="predicted"/>
<organism evidence="1 2">
    <name type="scientific">Aphis craccivora</name>
    <name type="common">Cowpea aphid</name>
    <dbReference type="NCBI Taxonomy" id="307492"/>
    <lineage>
        <taxon>Eukaryota</taxon>
        <taxon>Metazoa</taxon>
        <taxon>Ecdysozoa</taxon>
        <taxon>Arthropoda</taxon>
        <taxon>Hexapoda</taxon>
        <taxon>Insecta</taxon>
        <taxon>Pterygota</taxon>
        <taxon>Neoptera</taxon>
        <taxon>Paraneoptera</taxon>
        <taxon>Hemiptera</taxon>
        <taxon>Sternorrhyncha</taxon>
        <taxon>Aphidomorpha</taxon>
        <taxon>Aphidoidea</taxon>
        <taxon>Aphididae</taxon>
        <taxon>Aphidini</taxon>
        <taxon>Aphis</taxon>
        <taxon>Aphis</taxon>
    </lineage>
</organism>
<keyword evidence="1" id="KW-0223">Dioxygenase</keyword>
<dbReference type="AlphaFoldDB" id="A0A6G0W1Y6"/>
<keyword evidence="2" id="KW-1185">Reference proteome</keyword>
<name>A0A6G0W1Y6_APHCR</name>
<accession>A0A6G0W1Y6</accession>
<dbReference type="OrthoDB" id="6630634at2759"/>
<reference evidence="1 2" key="1">
    <citation type="submission" date="2019-08" db="EMBL/GenBank/DDBJ databases">
        <title>Whole genome of Aphis craccivora.</title>
        <authorList>
            <person name="Voronova N.V."/>
            <person name="Shulinski R.S."/>
            <person name="Bandarenka Y.V."/>
            <person name="Zhorov D.G."/>
            <person name="Warner D."/>
        </authorList>
    </citation>
    <scope>NUCLEOTIDE SEQUENCE [LARGE SCALE GENOMIC DNA]</scope>
    <source>
        <strain evidence="1">180601</strain>
        <tissue evidence="1">Whole Body</tissue>
    </source>
</reference>
<evidence type="ECO:0000313" key="2">
    <source>
        <dbReference type="Proteomes" id="UP000478052"/>
    </source>
</evidence>
<sequence>MCNKKSIEKSPGKVVSELMKHGNKKVIRRKLLFGEAMKCQLTQHFKLLSSRRKKREFGELLVGNNIFFKKYNLLCDLRGTISTKVFNSSRILTNNKQIKTRVSKINELVKQDIRDFFEDDEVSMVCPGKVNYKIGYVSFCKLKPFWVVQHKVSERDKCLCKVHANIEFLVSALFKKNIIDNANIKEFARHVCCHIDNVACLQRMCDNCKDLQIPYNLFDTDATVTYFKWQVKSENFTDKNNKTRSVKHTVKDKITVSVMDAVNTFNDDYIKYLYHEGNVIHQFRAIKMLKTKLNPNEVLIHSDFSENYSMKYSTEIQAFHFGGSRKQYTLHTSQIYLKKDKYSSVVPQSMCTLSECLDHGPDAVWAHLQPIFQFIQRTVPQITIHSIEISLCTWNYMEAGHGKGAPDGVGGCLKRTADRVVAQGEDIDCFESFVKVLKENVRKVELILVYEHDIQSMKSNIPPEIPSFKVHKVVFMKEFPNKLVMRKLSCFDCYDCDKFSLGLHIILPTNEEADCLENIPVEVECDKSADALGFHYVCCVEKQNEDNSITVDGLRKLGNSFTELIVKDNDNSVIGTDQSMQVLPNPSVVLKKRKTVFLFPIKVNVKEL</sequence>
<dbReference type="PANTHER" id="PTHR46601">
    <property type="entry name" value="ULP_PROTEASE DOMAIN-CONTAINING PROTEIN"/>
    <property type="match status" value="1"/>
</dbReference>
<dbReference type="GO" id="GO:0051213">
    <property type="term" value="F:dioxygenase activity"/>
    <property type="evidence" value="ECO:0007669"/>
    <property type="project" value="UniProtKB-KW"/>
</dbReference>
<feature type="non-terminal residue" evidence="1">
    <location>
        <position position="608"/>
    </location>
</feature>